<dbReference type="Gene3D" id="3.30.2350.10">
    <property type="entry name" value="Pseudouridine synthase"/>
    <property type="match status" value="1"/>
</dbReference>
<dbReference type="InterPro" id="IPR006145">
    <property type="entry name" value="PsdUridine_synth_RsuA/RluA"/>
</dbReference>
<evidence type="ECO:0000256" key="6">
    <source>
        <dbReference type="RuleBase" id="RU362028"/>
    </source>
</evidence>
<gene>
    <name evidence="8" type="ORF">A2557_05415</name>
</gene>
<comment type="similarity">
    <text evidence="1 6">Belongs to the pseudouridine synthase RluA family.</text>
</comment>
<evidence type="ECO:0000256" key="2">
    <source>
        <dbReference type="ARBA" id="ARBA00023235"/>
    </source>
</evidence>
<feature type="domain" description="RNA-binding S4" evidence="7">
    <location>
        <begin position="13"/>
        <end position="71"/>
    </location>
</feature>
<proteinExistence type="inferred from homology"/>
<dbReference type="InterPro" id="IPR002942">
    <property type="entry name" value="S4_RNA-bd"/>
</dbReference>
<keyword evidence="5" id="KW-0694">RNA-binding</keyword>
<dbReference type="InterPro" id="IPR006224">
    <property type="entry name" value="PsdUridine_synth_RluA-like_CS"/>
</dbReference>
<dbReference type="AlphaFoldDB" id="A0A1F6GVF5"/>
<dbReference type="SUPFAM" id="SSF55174">
    <property type="entry name" value="Alpha-L RNA-binding motif"/>
    <property type="match status" value="1"/>
</dbReference>
<evidence type="ECO:0000259" key="7">
    <source>
        <dbReference type="SMART" id="SM00363"/>
    </source>
</evidence>
<dbReference type="GO" id="GO:0003723">
    <property type="term" value="F:RNA binding"/>
    <property type="evidence" value="ECO:0007669"/>
    <property type="project" value="UniProtKB-KW"/>
</dbReference>
<dbReference type="SUPFAM" id="SSF55120">
    <property type="entry name" value="Pseudouridine synthase"/>
    <property type="match status" value="1"/>
</dbReference>
<comment type="function">
    <text evidence="6">Responsible for synthesis of pseudouridine from uracil.</text>
</comment>
<dbReference type="GO" id="GO:0000455">
    <property type="term" value="P:enzyme-directed rRNA pseudouridine synthesis"/>
    <property type="evidence" value="ECO:0007669"/>
    <property type="project" value="UniProtKB-ARBA"/>
</dbReference>
<evidence type="ECO:0000256" key="4">
    <source>
        <dbReference type="PIRSR" id="PIRSR606225-1"/>
    </source>
</evidence>
<keyword evidence="2 6" id="KW-0413">Isomerase</keyword>
<reference evidence="8 9" key="1">
    <citation type="journal article" date="2016" name="Nat. Commun.">
        <title>Thousands of microbial genomes shed light on interconnected biogeochemical processes in an aquifer system.</title>
        <authorList>
            <person name="Anantharaman K."/>
            <person name="Brown C.T."/>
            <person name="Hug L.A."/>
            <person name="Sharon I."/>
            <person name="Castelle C.J."/>
            <person name="Probst A.J."/>
            <person name="Thomas B.C."/>
            <person name="Singh A."/>
            <person name="Wilkins M.J."/>
            <person name="Karaoz U."/>
            <person name="Brodie E.L."/>
            <person name="Williams K.H."/>
            <person name="Hubbard S.S."/>
            <person name="Banfield J.F."/>
        </authorList>
    </citation>
    <scope>NUCLEOTIDE SEQUENCE [LARGE SCALE GENOMIC DNA]</scope>
</reference>
<feature type="active site" evidence="4">
    <location>
        <position position="133"/>
    </location>
</feature>
<dbReference type="SMART" id="SM00363">
    <property type="entry name" value="S4"/>
    <property type="match status" value="1"/>
</dbReference>
<dbReference type="Proteomes" id="UP000177583">
    <property type="component" value="Unassembled WGS sequence"/>
</dbReference>
<dbReference type="GO" id="GO:0160140">
    <property type="term" value="F:23S rRNA pseudouridine(1911/1915/1917) synthase activity"/>
    <property type="evidence" value="ECO:0007669"/>
    <property type="project" value="UniProtKB-EC"/>
</dbReference>
<accession>A0A1F6GVF5</accession>
<evidence type="ECO:0000256" key="5">
    <source>
        <dbReference type="PROSITE-ProRule" id="PRU00182"/>
    </source>
</evidence>
<dbReference type="Pfam" id="PF01479">
    <property type="entry name" value="S4"/>
    <property type="match status" value="1"/>
</dbReference>
<comment type="catalytic activity">
    <reaction evidence="3">
        <text>uridine(1911/1915/1917) in 23S rRNA = pseudouridine(1911/1915/1917) in 23S rRNA</text>
        <dbReference type="Rhea" id="RHEA:42524"/>
        <dbReference type="Rhea" id="RHEA-COMP:10097"/>
        <dbReference type="Rhea" id="RHEA-COMP:10098"/>
        <dbReference type="ChEBI" id="CHEBI:65314"/>
        <dbReference type="ChEBI" id="CHEBI:65315"/>
        <dbReference type="EC" id="5.4.99.23"/>
    </reaction>
</comment>
<evidence type="ECO:0000256" key="3">
    <source>
        <dbReference type="ARBA" id="ARBA00036882"/>
    </source>
</evidence>
<dbReference type="InterPro" id="IPR020103">
    <property type="entry name" value="PsdUridine_synth_cat_dom_sf"/>
</dbReference>
<evidence type="ECO:0000313" key="9">
    <source>
        <dbReference type="Proteomes" id="UP000177583"/>
    </source>
</evidence>
<comment type="caution">
    <text evidence="8">The sequence shown here is derived from an EMBL/GenBank/DDBJ whole genome shotgun (WGS) entry which is preliminary data.</text>
</comment>
<dbReference type="NCBIfam" id="TIGR00005">
    <property type="entry name" value="rluA_subfam"/>
    <property type="match status" value="1"/>
</dbReference>
<dbReference type="PANTHER" id="PTHR21600:SF44">
    <property type="entry name" value="RIBOSOMAL LARGE SUBUNIT PSEUDOURIDINE SYNTHASE D"/>
    <property type="match status" value="1"/>
</dbReference>
<dbReference type="Gene3D" id="3.10.290.10">
    <property type="entry name" value="RNA-binding S4 domain"/>
    <property type="match status" value="1"/>
</dbReference>
<name>A0A1F6GVF5_9PROT</name>
<dbReference type="InterPro" id="IPR036986">
    <property type="entry name" value="S4_RNA-bd_sf"/>
</dbReference>
<dbReference type="InterPro" id="IPR006225">
    <property type="entry name" value="PsdUridine_synth_RluC/D"/>
</dbReference>
<organism evidence="8 9">
    <name type="scientific">Candidatus Lambdaproteobacteria bacterium RIFOXYD2_FULL_56_26</name>
    <dbReference type="NCBI Taxonomy" id="1817773"/>
    <lineage>
        <taxon>Bacteria</taxon>
        <taxon>Pseudomonadati</taxon>
        <taxon>Pseudomonadota</taxon>
        <taxon>Candidatus Lambdaproteobacteria</taxon>
    </lineage>
</organism>
<comment type="catalytic activity">
    <reaction evidence="6">
        <text>a uridine in RNA = a pseudouridine in RNA</text>
        <dbReference type="Rhea" id="RHEA:48348"/>
        <dbReference type="Rhea" id="RHEA-COMP:12068"/>
        <dbReference type="Rhea" id="RHEA-COMP:12069"/>
        <dbReference type="ChEBI" id="CHEBI:65314"/>
        <dbReference type="ChEBI" id="CHEBI:65315"/>
    </reaction>
</comment>
<dbReference type="PANTHER" id="PTHR21600">
    <property type="entry name" value="MITOCHONDRIAL RNA PSEUDOURIDINE SYNTHASE"/>
    <property type="match status" value="1"/>
</dbReference>
<dbReference type="Pfam" id="PF00849">
    <property type="entry name" value="PseudoU_synth_2"/>
    <property type="match status" value="1"/>
</dbReference>
<evidence type="ECO:0000313" key="8">
    <source>
        <dbReference type="EMBL" id="OGH02117.1"/>
    </source>
</evidence>
<dbReference type="PROSITE" id="PS01129">
    <property type="entry name" value="PSI_RLU"/>
    <property type="match status" value="1"/>
</dbReference>
<protein>
    <recommendedName>
        <fullName evidence="6">Pseudouridine synthase</fullName>
        <ecNumber evidence="6">5.4.99.-</ecNumber>
    </recommendedName>
</protein>
<sequence>MGNFVVAAEQEGVRLDLGLVEWVGTRSKAQRMIKLGLVLVDGEAEESPKKLLQAGETVEFELPPSLPENAKPVAFPLEIVYEDEDLLLVNKPRGMVTHPSPGHHEDSLVNFLLYHTRLARENGLRPGIVHRIDKDTSGLLVVAKSDQAQEGLAEQFRVHSIERRYVALVWGELAQPAGTIDFCLGRHPRERMKFAVRADGKRAVTHYHRLKLFRKLSLVACRLETGRTHQIRVHLSHIGHPLVGDPLYGQYRDLSRIYPPSVVEGLRSFEGQALHAQSLGFTHPVSGEPMFFEVEMPEEMSALVRQLEEVSGEG</sequence>
<dbReference type="CDD" id="cd00165">
    <property type="entry name" value="S4"/>
    <property type="match status" value="1"/>
</dbReference>
<dbReference type="InterPro" id="IPR050188">
    <property type="entry name" value="RluA_PseudoU_synthase"/>
</dbReference>
<dbReference type="EC" id="5.4.99.-" evidence="6"/>
<evidence type="ECO:0000256" key="1">
    <source>
        <dbReference type="ARBA" id="ARBA00010876"/>
    </source>
</evidence>
<dbReference type="EMBL" id="MFNF01000025">
    <property type="protein sequence ID" value="OGH02117.1"/>
    <property type="molecule type" value="Genomic_DNA"/>
</dbReference>
<dbReference type="PROSITE" id="PS50889">
    <property type="entry name" value="S4"/>
    <property type="match status" value="1"/>
</dbReference>
<dbReference type="CDD" id="cd02869">
    <property type="entry name" value="PseudoU_synth_RluA_like"/>
    <property type="match status" value="1"/>
</dbReference>